<dbReference type="PANTHER" id="PTHR12993:SF29">
    <property type="entry name" value="BLR3841 PROTEIN"/>
    <property type="match status" value="1"/>
</dbReference>
<proteinExistence type="predicted"/>
<sequence>MDAVARRAIRGEGTTEIEWSRWPGIARLPVIEPQELVPAGARAVVVAPHPDDEVLSVGGLLALLADCGRPVEVIAVTDGTASHRGSTEWPVERLARTRPRESRKALHCLGLAIEPARLGLPDGGLKELRAMLTAELVSLLRPGDVVFTTWRQDGHPDHEATGEACALAAASTGARLVEVPVWGWHWSRPGDACMPWQRAFRLPLSEEAVRRKRMAVKAFTSQLRRDASTGSGPVLRATTVQRAARPFEVVFL</sequence>
<reference evidence="1 2" key="1">
    <citation type="submission" date="2018-12" db="EMBL/GenBank/DDBJ databases">
        <title>The genome of Variovorax gossypii DSM 100435.</title>
        <authorList>
            <person name="Gao J."/>
            <person name="Sun J."/>
        </authorList>
    </citation>
    <scope>NUCLEOTIDE SEQUENCE [LARGE SCALE GENOMIC DNA]</scope>
    <source>
        <strain evidence="1 2">DSM 100435</strain>
    </source>
</reference>
<gene>
    <name evidence="1" type="ORF">EJP69_28890</name>
</gene>
<organism evidence="1 2">
    <name type="scientific">Variovorax gossypii</name>
    <dbReference type="NCBI Taxonomy" id="1679495"/>
    <lineage>
        <taxon>Bacteria</taxon>
        <taxon>Pseudomonadati</taxon>
        <taxon>Pseudomonadota</taxon>
        <taxon>Betaproteobacteria</taxon>
        <taxon>Burkholderiales</taxon>
        <taxon>Comamonadaceae</taxon>
        <taxon>Variovorax</taxon>
    </lineage>
</organism>
<dbReference type="RefSeq" id="WP_093206246.1">
    <property type="nucleotide sequence ID" value="NZ_RXOE01000012.1"/>
</dbReference>
<dbReference type="Pfam" id="PF02585">
    <property type="entry name" value="PIG-L"/>
    <property type="match status" value="1"/>
</dbReference>
<accession>A0A431TDV0</accession>
<keyword evidence="2" id="KW-1185">Reference proteome</keyword>
<dbReference type="SUPFAM" id="SSF102588">
    <property type="entry name" value="LmbE-like"/>
    <property type="match status" value="1"/>
</dbReference>
<dbReference type="InterPro" id="IPR003737">
    <property type="entry name" value="GlcNAc_PI_deacetylase-related"/>
</dbReference>
<evidence type="ECO:0000313" key="1">
    <source>
        <dbReference type="EMBL" id="RTQ30695.1"/>
    </source>
</evidence>
<protein>
    <submittedName>
        <fullName evidence="1">PIG-L family deacetylase</fullName>
    </submittedName>
</protein>
<dbReference type="InterPro" id="IPR024078">
    <property type="entry name" value="LmbE-like_dom_sf"/>
</dbReference>
<dbReference type="OrthoDB" id="9816564at2"/>
<name>A0A431TDV0_9BURK</name>
<dbReference type="GO" id="GO:0016811">
    <property type="term" value="F:hydrolase activity, acting on carbon-nitrogen (but not peptide) bonds, in linear amides"/>
    <property type="evidence" value="ECO:0007669"/>
    <property type="project" value="TreeGrafter"/>
</dbReference>
<evidence type="ECO:0000313" key="2">
    <source>
        <dbReference type="Proteomes" id="UP000267418"/>
    </source>
</evidence>
<dbReference type="Gene3D" id="3.40.50.10320">
    <property type="entry name" value="LmbE-like"/>
    <property type="match status" value="1"/>
</dbReference>
<comment type="caution">
    <text evidence="1">The sequence shown here is derived from an EMBL/GenBank/DDBJ whole genome shotgun (WGS) entry which is preliminary data.</text>
</comment>
<dbReference type="PANTHER" id="PTHR12993">
    <property type="entry name" value="N-ACETYLGLUCOSAMINYL-PHOSPHATIDYLINOSITOL DE-N-ACETYLASE-RELATED"/>
    <property type="match status" value="1"/>
</dbReference>
<dbReference type="Proteomes" id="UP000267418">
    <property type="component" value="Unassembled WGS sequence"/>
</dbReference>
<dbReference type="EMBL" id="RXOE01000012">
    <property type="protein sequence ID" value="RTQ30695.1"/>
    <property type="molecule type" value="Genomic_DNA"/>
</dbReference>
<dbReference type="AlphaFoldDB" id="A0A431TDV0"/>